<keyword evidence="2" id="KW-0378">Hydrolase</keyword>
<dbReference type="PATRIC" id="fig|1807.14.peg.799"/>
<gene>
    <name evidence="2" type="ORF">MOBUDSM44075_00797</name>
</gene>
<dbReference type="EMBL" id="JYNU01000004">
    <property type="protein sequence ID" value="KMO80920.1"/>
    <property type="molecule type" value="Genomic_DNA"/>
</dbReference>
<sequence length="560" mass="59615">MTSSERVRTDLTALITTIARQWSIPGGAVTVVDRHGEVFTHSFGYADLAAGIAVAPPHRFQIGSISKTFTAIAALRAVRSGQLSLDEPVSAVLDWLPEPLDDDSLTVRRLLNHTAGLVSSVDAVPDDIGQAISFRGSLSSAAPGSFFHYSNLGYILTGLAVAQISGRSLVELVRDDILRPLGMSNSTARVTYDDDPAMARGYRPLRDDRPWIPGDPVTAVPYLEVAGADGNIAATIADLARFARVLLGRGAIDGHRLLEVEEFAAMVHATAPSGEDVLALPGVPASSTSRYGLGVNVEQVDGRTVLSHGGGMIGYASFLLADLDHGLAVCVLTNANGDSPVAEAIARTVAAEYEHPGSVPRDDLDPSWWDAEQAAERVGEFTHTAAGSAPHILRCRITGRAGARVRLGIDSGGDTGGDTAPLLRTWGDAALTPHRGLRAFALRFDAGAWHWGPRTFTRGDSRRQRLPEPADAALCGRYRSYTPWFTNFRVVARGGRLLLIAPGGVEAPGGEVELVPLGDRVYRIGADPRLPERLTFGPLVGGVAAWAERDGCRYSRAFTD</sequence>
<name>A0A0J6WCG3_9MYCO</name>
<proteinExistence type="predicted"/>
<protein>
    <submittedName>
        <fullName evidence="2">D-alanyl-D-alanine carboxypeptidase</fullName>
        <ecNumber evidence="2">3.4.16.4</ecNumber>
    </submittedName>
</protein>
<keyword evidence="2" id="KW-0645">Protease</keyword>
<accession>A0A0J6WCG3</accession>
<dbReference type="GO" id="GO:0009002">
    <property type="term" value="F:serine-type D-Ala-D-Ala carboxypeptidase activity"/>
    <property type="evidence" value="ECO:0007669"/>
    <property type="project" value="UniProtKB-EC"/>
</dbReference>
<dbReference type="RefSeq" id="WP_048422185.1">
    <property type="nucleotide sequence ID" value="NZ_JYNU01000004.1"/>
</dbReference>
<feature type="domain" description="Beta-lactamase-related" evidence="1">
    <location>
        <begin position="16"/>
        <end position="349"/>
    </location>
</feature>
<dbReference type="PANTHER" id="PTHR46825">
    <property type="entry name" value="D-ALANYL-D-ALANINE-CARBOXYPEPTIDASE/ENDOPEPTIDASE AMPH"/>
    <property type="match status" value="1"/>
</dbReference>
<dbReference type="InterPro" id="IPR050491">
    <property type="entry name" value="AmpC-like"/>
</dbReference>
<dbReference type="Proteomes" id="UP000036313">
    <property type="component" value="Unassembled WGS sequence"/>
</dbReference>
<comment type="caution">
    <text evidence="2">The sequence shown here is derived from an EMBL/GenBank/DDBJ whole genome shotgun (WGS) entry which is preliminary data.</text>
</comment>
<evidence type="ECO:0000313" key="2">
    <source>
        <dbReference type="EMBL" id="KMO80920.1"/>
    </source>
</evidence>
<dbReference type="Pfam" id="PF00144">
    <property type="entry name" value="Beta-lactamase"/>
    <property type="match status" value="1"/>
</dbReference>
<dbReference type="InterPro" id="IPR001466">
    <property type="entry name" value="Beta-lactam-related"/>
</dbReference>
<keyword evidence="2" id="KW-0121">Carboxypeptidase</keyword>
<dbReference type="Gene3D" id="3.40.710.10">
    <property type="entry name" value="DD-peptidase/beta-lactamase superfamily"/>
    <property type="match status" value="1"/>
</dbReference>
<reference evidence="2 3" key="1">
    <citation type="journal article" date="2015" name="Genome Biol. Evol.">
        <title>Characterization of Three Mycobacterium spp. with Potential Use in Bioremediation by Genome Sequencing and Comparative Genomics.</title>
        <authorList>
            <person name="Das S."/>
            <person name="Pettersson B.M."/>
            <person name="Behra P.R."/>
            <person name="Ramesh M."/>
            <person name="Dasgupta S."/>
            <person name="Bhattacharya A."/>
            <person name="Kirsebom L.A."/>
        </authorList>
    </citation>
    <scope>NUCLEOTIDE SEQUENCE [LARGE SCALE GENOMIC DNA]</scope>
    <source>
        <strain evidence="2 3">DSM 44075</strain>
    </source>
</reference>
<evidence type="ECO:0000313" key="3">
    <source>
        <dbReference type="Proteomes" id="UP000036313"/>
    </source>
</evidence>
<dbReference type="AlphaFoldDB" id="A0A0J6WCG3"/>
<organism evidence="2 3">
    <name type="scientific">Mycolicibacterium obuense</name>
    <dbReference type="NCBI Taxonomy" id="1807"/>
    <lineage>
        <taxon>Bacteria</taxon>
        <taxon>Bacillati</taxon>
        <taxon>Actinomycetota</taxon>
        <taxon>Actinomycetes</taxon>
        <taxon>Mycobacteriales</taxon>
        <taxon>Mycobacteriaceae</taxon>
        <taxon>Mycolicibacterium</taxon>
    </lineage>
</organism>
<evidence type="ECO:0000259" key="1">
    <source>
        <dbReference type="Pfam" id="PF00144"/>
    </source>
</evidence>
<dbReference type="EC" id="3.4.16.4" evidence="2"/>
<dbReference type="SUPFAM" id="SSF56601">
    <property type="entry name" value="beta-lactamase/transpeptidase-like"/>
    <property type="match status" value="1"/>
</dbReference>
<dbReference type="InterPro" id="IPR012338">
    <property type="entry name" value="Beta-lactam/transpept-like"/>
</dbReference>
<dbReference type="PANTHER" id="PTHR46825:SF9">
    <property type="entry name" value="BETA-LACTAMASE-RELATED DOMAIN-CONTAINING PROTEIN"/>
    <property type="match status" value="1"/>
</dbReference>